<dbReference type="PANTHER" id="PTHR33116">
    <property type="entry name" value="REVERSE TRANSCRIPTASE ZINC-BINDING DOMAIN-CONTAINING PROTEIN-RELATED-RELATED"/>
    <property type="match status" value="1"/>
</dbReference>
<comment type="caution">
    <text evidence="1">The sequence shown here is derived from an EMBL/GenBank/DDBJ whole genome shotgun (WGS) entry which is preliminary data.</text>
</comment>
<protein>
    <recommendedName>
        <fullName evidence="2">Reverse transcriptase domain-containing protein</fullName>
    </recommendedName>
</protein>
<dbReference type="PANTHER" id="PTHR33116:SF86">
    <property type="entry name" value="REVERSE TRANSCRIPTASE DOMAIN-CONTAINING PROTEIN"/>
    <property type="match status" value="1"/>
</dbReference>
<dbReference type="EMBL" id="JACGWN010000001">
    <property type="protein sequence ID" value="KAL0462668.1"/>
    <property type="molecule type" value="Genomic_DNA"/>
</dbReference>
<reference evidence="1" key="1">
    <citation type="submission" date="2020-06" db="EMBL/GenBank/DDBJ databases">
        <authorList>
            <person name="Li T."/>
            <person name="Hu X."/>
            <person name="Zhang T."/>
            <person name="Song X."/>
            <person name="Zhang H."/>
            <person name="Dai N."/>
            <person name="Sheng W."/>
            <person name="Hou X."/>
            <person name="Wei L."/>
        </authorList>
    </citation>
    <scope>NUCLEOTIDE SEQUENCE</scope>
    <source>
        <strain evidence="1">KEN1</strain>
        <tissue evidence="1">Leaf</tissue>
    </source>
</reference>
<evidence type="ECO:0000313" key="1">
    <source>
        <dbReference type="EMBL" id="KAL0462668.1"/>
    </source>
</evidence>
<proteinExistence type="predicted"/>
<sequence length="446" mass="51149">MHLTVLEHFENQFRSTNPIDEDISAVLEGMMGRVSEDMNVILNQPFSTNEVRAAITQMYPYKSPNPDAFVRGRLMTDNILVAYEINHFLAHKYSGSVGQVTLKMDLSKAYDRVEWNFLERVLAKLGFPYNFISLIQLCVYTVSYSIMLTDDTLVFRQETRAELGSVKRILERLEAALGLAVNIEKSSLAFNKNTPVEGREELTTVLGVFIVDKHDKYLGLPATMGHSKRTVFQYVKDRAWAKLQSWRCRNLFQTGRMVLLQSIIQSMPTFMMSYFILPILLCHEFEGMMTDFLWHNKEHRRVHWIAWDKLCTSKAEGGLGFWRSVRLVRSHGAVRMGTRYLIQADSKWQIGDGRSVSIWEDRWVPRPLLIKANSNALFCVINLSWVGYGIDPTRSLAGQIRRWHMCPSLWFIYMQPGFAAIAGAVVEPDTEGFESVGKSNLYGDTT</sequence>
<name>A0AAW2YA69_9LAMI</name>
<reference evidence="1" key="2">
    <citation type="journal article" date="2024" name="Plant">
        <title>Genomic evolution and insights into agronomic trait innovations of Sesamum species.</title>
        <authorList>
            <person name="Miao H."/>
            <person name="Wang L."/>
            <person name="Qu L."/>
            <person name="Liu H."/>
            <person name="Sun Y."/>
            <person name="Le M."/>
            <person name="Wang Q."/>
            <person name="Wei S."/>
            <person name="Zheng Y."/>
            <person name="Lin W."/>
            <person name="Duan Y."/>
            <person name="Cao H."/>
            <person name="Xiong S."/>
            <person name="Wang X."/>
            <person name="Wei L."/>
            <person name="Li C."/>
            <person name="Ma Q."/>
            <person name="Ju M."/>
            <person name="Zhao R."/>
            <person name="Li G."/>
            <person name="Mu C."/>
            <person name="Tian Q."/>
            <person name="Mei H."/>
            <person name="Zhang T."/>
            <person name="Gao T."/>
            <person name="Zhang H."/>
        </authorList>
    </citation>
    <scope>NUCLEOTIDE SEQUENCE</scope>
    <source>
        <strain evidence="1">KEN1</strain>
    </source>
</reference>
<gene>
    <name evidence="1" type="ORF">Slati_0154400</name>
</gene>
<accession>A0AAW2YA69</accession>
<organism evidence="1">
    <name type="scientific">Sesamum latifolium</name>
    <dbReference type="NCBI Taxonomy" id="2727402"/>
    <lineage>
        <taxon>Eukaryota</taxon>
        <taxon>Viridiplantae</taxon>
        <taxon>Streptophyta</taxon>
        <taxon>Embryophyta</taxon>
        <taxon>Tracheophyta</taxon>
        <taxon>Spermatophyta</taxon>
        <taxon>Magnoliopsida</taxon>
        <taxon>eudicotyledons</taxon>
        <taxon>Gunneridae</taxon>
        <taxon>Pentapetalae</taxon>
        <taxon>asterids</taxon>
        <taxon>lamiids</taxon>
        <taxon>Lamiales</taxon>
        <taxon>Pedaliaceae</taxon>
        <taxon>Sesamum</taxon>
    </lineage>
</organism>
<dbReference type="AlphaFoldDB" id="A0AAW2YA69"/>
<evidence type="ECO:0008006" key="2">
    <source>
        <dbReference type="Google" id="ProtNLM"/>
    </source>
</evidence>